<evidence type="ECO:0000256" key="9">
    <source>
        <dbReference type="ARBA" id="ARBA00023123"/>
    </source>
</evidence>
<evidence type="ECO:0000256" key="12">
    <source>
        <dbReference type="PROSITE-ProRule" id="PRU00192"/>
    </source>
</evidence>
<dbReference type="Gene3D" id="1.10.10.820">
    <property type="match status" value="1"/>
</dbReference>
<dbReference type="InterPro" id="IPR059004">
    <property type="entry name" value="MYO15"/>
</dbReference>
<dbReference type="FunFam" id="2.30.30.40:FF:000201">
    <property type="entry name" value="Myosin XVA"/>
    <property type="match status" value="1"/>
</dbReference>
<dbReference type="InterPro" id="IPR000299">
    <property type="entry name" value="FERM_domain"/>
</dbReference>
<reference evidence="19" key="3">
    <citation type="submission" date="2025-09" db="UniProtKB">
        <authorList>
            <consortium name="Ensembl"/>
        </authorList>
    </citation>
    <scope>IDENTIFICATION</scope>
</reference>
<dbReference type="Pfam" id="PF07653">
    <property type="entry name" value="SH3_2"/>
    <property type="match status" value="1"/>
</dbReference>
<dbReference type="OMA" id="KRDRVMH"/>
<evidence type="ECO:0000256" key="1">
    <source>
        <dbReference type="ARBA" id="ARBA00004496"/>
    </source>
</evidence>
<evidence type="ECO:0000256" key="7">
    <source>
        <dbReference type="ARBA" id="ARBA00022840"/>
    </source>
</evidence>
<evidence type="ECO:0000256" key="6">
    <source>
        <dbReference type="ARBA" id="ARBA00022741"/>
    </source>
</evidence>
<evidence type="ECO:0000259" key="16">
    <source>
        <dbReference type="PROSITE" id="PS50057"/>
    </source>
</evidence>
<feature type="region of interest" description="Disordered" evidence="14">
    <location>
        <begin position="2373"/>
        <end position="2400"/>
    </location>
</feature>
<feature type="region of interest" description="Disordered" evidence="14">
    <location>
        <begin position="1"/>
        <end position="24"/>
    </location>
</feature>
<dbReference type="Pfam" id="PF00373">
    <property type="entry name" value="FERM_M"/>
    <property type="match status" value="1"/>
</dbReference>
<dbReference type="EMBL" id="AFYH01076073">
    <property type="status" value="NOT_ANNOTATED_CDS"/>
    <property type="molecule type" value="Genomic_DNA"/>
</dbReference>
<dbReference type="eggNOG" id="KOG4229">
    <property type="taxonomic scope" value="Eukaryota"/>
</dbReference>
<dbReference type="GO" id="GO:0003779">
    <property type="term" value="F:actin binding"/>
    <property type="evidence" value="ECO:0007669"/>
    <property type="project" value="UniProtKB-KW"/>
</dbReference>
<evidence type="ECO:0000256" key="8">
    <source>
        <dbReference type="ARBA" id="ARBA00023054"/>
    </source>
</evidence>
<dbReference type="Gene3D" id="1.25.40.530">
    <property type="entry name" value="MyTH4 domain"/>
    <property type="match status" value="2"/>
</dbReference>
<keyword evidence="9 13" id="KW-0518">Myosin</keyword>
<dbReference type="Gene3D" id="1.20.58.530">
    <property type="match status" value="1"/>
</dbReference>
<dbReference type="EMBL" id="AFYH01076078">
    <property type="status" value="NOT_ANNOTATED_CDS"/>
    <property type="molecule type" value="Genomic_DNA"/>
</dbReference>
<evidence type="ECO:0000256" key="3">
    <source>
        <dbReference type="ARBA" id="ARBA00022443"/>
    </source>
</evidence>
<evidence type="ECO:0000259" key="17">
    <source>
        <dbReference type="PROSITE" id="PS51016"/>
    </source>
</evidence>
<keyword evidence="8" id="KW-0175">Coiled coil</keyword>
<feature type="binding site" evidence="13">
    <location>
        <begin position="1275"/>
        <end position="1282"/>
    </location>
    <ligand>
        <name>ATP</name>
        <dbReference type="ChEBI" id="CHEBI:30616"/>
    </ligand>
</feature>
<dbReference type="InParanoid" id="H3B6V3"/>
<dbReference type="InterPro" id="IPR000048">
    <property type="entry name" value="IQ_motif_EF-hand-BS"/>
</dbReference>
<dbReference type="EMBL" id="AFYH01076075">
    <property type="status" value="NOT_ANNOTATED_CDS"/>
    <property type="molecule type" value="Genomic_DNA"/>
</dbReference>
<proteinExistence type="inferred from homology"/>
<feature type="region of interest" description="Disordered" evidence="14">
    <location>
        <begin position="910"/>
        <end position="1064"/>
    </location>
</feature>
<dbReference type="PROSITE" id="PS50057">
    <property type="entry name" value="FERM_3"/>
    <property type="match status" value="1"/>
</dbReference>
<feature type="domain" description="FERM" evidence="16">
    <location>
        <begin position="3199"/>
        <end position="3520"/>
    </location>
</feature>
<dbReference type="EMBL" id="AFYH01076076">
    <property type="status" value="NOT_ANNOTATED_CDS"/>
    <property type="molecule type" value="Genomic_DNA"/>
</dbReference>
<comment type="subcellular location">
    <subcellularLocation>
        <location evidence="1">Cytoplasm</location>
    </subcellularLocation>
</comment>
<dbReference type="EMBL" id="AFYH01076077">
    <property type="status" value="NOT_ANNOTATED_CDS"/>
    <property type="molecule type" value="Genomic_DNA"/>
</dbReference>
<dbReference type="Gene3D" id="3.10.20.90">
    <property type="entry name" value="Phosphatidylinositol 3-kinase Catalytic Subunit, Chain A, domain 1"/>
    <property type="match status" value="2"/>
</dbReference>
<keyword evidence="6 13" id="KW-0547">Nucleotide-binding</keyword>
<evidence type="ECO:0000256" key="5">
    <source>
        <dbReference type="ARBA" id="ARBA00022737"/>
    </source>
</evidence>
<dbReference type="CDD" id="cd12067">
    <property type="entry name" value="SH3_MYO15A"/>
    <property type="match status" value="1"/>
</dbReference>
<evidence type="ECO:0000313" key="19">
    <source>
        <dbReference type="Ensembl" id="ENSLACP00000017624.1"/>
    </source>
</evidence>
<dbReference type="Proteomes" id="UP000008672">
    <property type="component" value="Unassembled WGS sequence"/>
</dbReference>
<dbReference type="InterPro" id="IPR011993">
    <property type="entry name" value="PH-like_dom_sf"/>
</dbReference>
<dbReference type="EMBL" id="AFYH01076080">
    <property type="status" value="NOT_ANNOTATED_CDS"/>
    <property type="molecule type" value="Genomic_DNA"/>
</dbReference>
<dbReference type="EMBL" id="AFYH01076074">
    <property type="status" value="NOT_ANNOTATED_CDS"/>
    <property type="molecule type" value="Genomic_DNA"/>
</dbReference>
<dbReference type="EMBL" id="AFYH01076079">
    <property type="status" value="NOT_ANNOTATED_CDS"/>
    <property type="molecule type" value="Genomic_DNA"/>
</dbReference>
<evidence type="ECO:0000313" key="20">
    <source>
        <dbReference type="Proteomes" id="UP000008672"/>
    </source>
</evidence>
<evidence type="ECO:0000256" key="10">
    <source>
        <dbReference type="ARBA" id="ARBA00023175"/>
    </source>
</evidence>
<dbReference type="Gene3D" id="2.30.30.40">
    <property type="entry name" value="SH3 Domains"/>
    <property type="match status" value="2"/>
</dbReference>
<dbReference type="SMART" id="SM00015">
    <property type="entry name" value="IQ"/>
    <property type="match status" value="3"/>
</dbReference>
<feature type="compositionally biased region" description="Polar residues" evidence="14">
    <location>
        <begin position="768"/>
        <end position="779"/>
    </location>
</feature>
<feature type="domain" description="MyTH4" evidence="17">
    <location>
        <begin position="3040"/>
        <end position="3194"/>
    </location>
</feature>
<accession>H3B6V3</accession>
<dbReference type="InterPro" id="IPR041795">
    <property type="entry name" value="MyoXV_FERM_C"/>
</dbReference>
<dbReference type="PROSITE" id="PS50002">
    <property type="entry name" value="SH3"/>
    <property type="match status" value="1"/>
</dbReference>
<evidence type="ECO:0000256" key="2">
    <source>
        <dbReference type="ARBA" id="ARBA00008314"/>
    </source>
</evidence>
<feature type="compositionally biased region" description="Gly residues" evidence="14">
    <location>
        <begin position="2384"/>
        <end position="2396"/>
    </location>
</feature>
<evidence type="ECO:0000259" key="15">
    <source>
        <dbReference type="PROSITE" id="PS50002"/>
    </source>
</evidence>
<dbReference type="GeneTree" id="ENSGT00940000155335"/>
<dbReference type="PROSITE" id="PS51016">
    <property type="entry name" value="MYTH4"/>
    <property type="match status" value="2"/>
</dbReference>
<dbReference type="SMART" id="SM00139">
    <property type="entry name" value="MyTH4"/>
    <property type="match status" value="2"/>
</dbReference>
<dbReference type="Ensembl" id="ENSLACT00000017754.1">
    <property type="protein sequence ID" value="ENSLACP00000017624.1"/>
    <property type="gene ID" value="ENSLACG00000015522.1"/>
</dbReference>
<dbReference type="InterPro" id="IPR001452">
    <property type="entry name" value="SH3_domain"/>
</dbReference>
<feature type="domain" description="Myosin motor" evidence="18">
    <location>
        <begin position="1182"/>
        <end position="1864"/>
    </location>
</feature>
<dbReference type="EMBL" id="AFYH01076071">
    <property type="status" value="NOT_ANNOTATED_CDS"/>
    <property type="molecule type" value="Genomic_DNA"/>
</dbReference>
<evidence type="ECO:0000256" key="13">
    <source>
        <dbReference type="PROSITE-ProRule" id="PRU00782"/>
    </source>
</evidence>
<dbReference type="Gene3D" id="6.20.240.20">
    <property type="match status" value="1"/>
</dbReference>
<feature type="region of interest" description="Actin-binding" evidence="13">
    <location>
        <begin position="1743"/>
        <end position="1765"/>
    </location>
</feature>
<evidence type="ECO:0000256" key="14">
    <source>
        <dbReference type="SAM" id="MobiDB-lite"/>
    </source>
</evidence>
<dbReference type="Pfam" id="PF00784">
    <property type="entry name" value="MyTH4"/>
    <property type="match status" value="2"/>
</dbReference>
<reference evidence="19" key="2">
    <citation type="submission" date="2025-08" db="UniProtKB">
        <authorList>
            <consortium name="Ensembl"/>
        </authorList>
    </citation>
    <scope>IDENTIFICATION</scope>
</reference>
<evidence type="ECO:0000256" key="11">
    <source>
        <dbReference type="ARBA" id="ARBA00023203"/>
    </source>
</evidence>
<dbReference type="Gene3D" id="3.40.850.10">
    <property type="entry name" value="Kinesin motor domain"/>
    <property type="match status" value="1"/>
</dbReference>
<dbReference type="GO" id="GO:0003774">
    <property type="term" value="F:cytoskeletal motor activity"/>
    <property type="evidence" value="ECO:0007669"/>
    <property type="project" value="UniProtKB-UniRule"/>
</dbReference>
<dbReference type="SUPFAM" id="SSF47031">
    <property type="entry name" value="Second domain of FERM"/>
    <property type="match status" value="1"/>
</dbReference>
<dbReference type="PANTHER" id="PTHR22692:SF21">
    <property type="entry name" value="MYOSIN XVA"/>
    <property type="match status" value="1"/>
</dbReference>
<keyword evidence="10 13" id="KW-0505">Motor protein</keyword>
<dbReference type="InterPro" id="IPR036961">
    <property type="entry name" value="Kinesin_motor_dom_sf"/>
</dbReference>
<dbReference type="PROSITE" id="PS51456">
    <property type="entry name" value="MYOSIN_MOTOR"/>
    <property type="match status" value="1"/>
</dbReference>
<dbReference type="FunFam" id="1.20.58.530:FF:000005">
    <property type="entry name" value="unconventional myosin-IXa isoform X1"/>
    <property type="match status" value="1"/>
</dbReference>
<dbReference type="InterPro" id="IPR038185">
    <property type="entry name" value="MyTH4_dom_sf"/>
</dbReference>
<dbReference type="InterPro" id="IPR036028">
    <property type="entry name" value="SH3-like_dom_sf"/>
</dbReference>
<feature type="domain" description="SH3" evidence="15">
    <location>
        <begin position="2849"/>
        <end position="2935"/>
    </location>
</feature>
<dbReference type="Pfam" id="PF26570">
    <property type="entry name" value="MYO15"/>
    <property type="match status" value="1"/>
</dbReference>
<dbReference type="GO" id="GO:0005737">
    <property type="term" value="C:cytoplasm"/>
    <property type="evidence" value="ECO:0007669"/>
    <property type="project" value="UniProtKB-SubCell"/>
</dbReference>
<name>H3B6V3_LATCH</name>
<dbReference type="SMART" id="SM00326">
    <property type="entry name" value="SH3"/>
    <property type="match status" value="1"/>
</dbReference>
<sequence>KDDKKKGKDTRKGKKKLQRTGTKKTLKSASKLFIGFRGLRSKSSKKPRKLKSTSKLFMGFSKHKGPSLLAKKKRASFLKNTSKLMMRFKSSTKKKAAAAAAAAKAPPRKASFLLIRLGDKKKKPKEEFKPRAQIVGKTSGAVNWLTKRFLSRRAKIGTPMASPNQIGSTAWFSRIGAKKLPFPSEEEILRHRANMRTFERGSRRLSQRSLGSRRRSQRDLGYGYDQDNFEQERSNSRYKEPMIPVQQYDYYGDEYFHPQPSDQYGYYNSEGYYDMPSGYQEDYDYYYDDGMDYFDPSSRYQMPNDYGYYEEEMDFFDVGYPSPEPYGYYEEDIEYYDSPFGYSPYEEYDYYDNDMEYYDNNSLVYTPDQYNFYDDDYEYYDSPYEQPMDEYEESPYLESSYNPFTYHVPNMIEQEEFNEYDDEYEDYSYSMPSFSMFDQQDVNRSLPYMLPRNNQFRIFPRPQVKLFGREKLDIHLPPSPHIAFTEGFGRPITQAAQRPPSPKLPVRHFGTQMSGMGIQRSASPSPVRRMANPITDVGPPRPPSPQPSLRQFGRSPPPSPRPLLRRFGSPSARQKLSPSPRSPFHAYGQRPPGMTAPAPASPKMLFKRLGYPATNNNNSQRPPSPQLSLRRGSPSSSPQPAAAPKPASPNPFLKRFGSPVAKEHQRPPSPQLSFRQKSPPPSPRSSVKQNRSPLQRRSPIPGTPSSPQKKSPFKMFGQKATFPSPPSRRPLSPHASIRKSSPPPSPQPSIKQIRSIRGRKSLIPPSPQLSVRSNPSPKGNFNKFLLNRQAAAPKLTSGNVHPPPSPLLSSRNAGSQRQFSPQMPRRVSHSANEFHERNPQAPIAGLRQMSRKKPPTEAVKPLLRNPFLKPPSLQPSIKQMSGSVSIQSSQKMPVSPVAAKNPFLNRMARPVPRASQKGPPVRQSLNRESHPADMSNSQRLVSSEQALSAPVKMPQAMGPKGAVRNPFMKGPGQSAAIGQQRPPFPMRKFGVSTEEPRQPSPQPSLKHQTSMRGPQTSPSSQPRITTKSSSSKNQQLHVSGGVHRPISPKVSITQPESEEITAEDPSGRFAVVMPQIQRMGSFRRLSNKQHWTENHPADMGEMGSMDHLCLLEFLCLLPVLPLCHLIYDNKNTNSIRSAATLLNPFCHLLLFKMTGVDGFKNIIMYSIRNLPSMRYREQVDEDGVEDMTQLEDLHEGTVLYNLRKRFDRELIYTYIGSILVSLNPYKMYNIYGTDMVLQYEGRALGENPPHLFAIANVAYSKMMDAKHNQCIIISGESGSGKTEATKLVLRYLAALNHKRKVTQQHKILEATPLLESFGNAKTVRNDNSSRFGKYMEIFMEDGVICGAITSQYLLEKSRIVFQAKNERNYHIFYEMLAGLPSQQKHKFYLQDAETYFYLNQVSYCSKIHCAASLTVDFICLKKPSAVFRVYTSGKIQTDIASQNKILFLASLFFTEHSADSLENASVVSAHEIRIVAELLQVSPEGLQKAITYKMMETMREKIFTPLSVESAVDARDAIAKILYSLLFSWITERINKLVYPKQEALSIAILDIYGFEDLNVNSFEQLCINYANEYLQFLFNKIVFKEEQEEYIREQIDWREVSFTDNQPCIDMIAQKPFGILRILDDQSCFPQATDHTFLQKCHYHHGSNPLYSKPKMPLPEFTIRHYAGKVTYQVHKFLDKNHDQVRQDVLELFVHSKTKMVANLFLNHAQFLTQQKTILGRNSTVTRRYQAPTVAAKFQQSLMELVDKMERCNPFFVRCIKPNNKKEPGQFEMDVVSTQLQYSGILETIRIRKDGFPARIPFDAFISRYKCIVALKQNIPTDGENCVIMLKNMCPVNSGMYRIGVSKLFMKEHLYQLLESKRDRVMHVAALTLQRHTRGFFIRRRFASLRRKIVLIQARSRGYLTRKRYARMRKSLIKFRSLIQMYVNRKRYLKLQLPETVRVAGLWHPEPEELTKREVVSVAHLDIPAELAALLQTAAVLKEVHRDCITDVQAPSAQSDSQLTLPLDINNYPISKYVRVHFKEPLFGMLTTPLTSPLTQVEEDLKQEAINVFKMVLRFMGDPYLNGVQENLFGNYIIQKGLSSTGLRDEILAQVANQVWRNTNNTNAERGWLLLAMCLSVFAPSTKMDKFLLKYVSDNAYNGYKSLCQHRLIQAMQKSQYGPETARTYPPCLLEWTTSRKRASMALDVYCFDEEHLSCPVHSWTTGEELAGDVLRNRGVTEGWRGWSVSMKDSRQWAELAGHDYILDLISDLELMRDFPKQKSYFIISSEGVTKNIGSTNISVFGSGFDSDDEIPPPPPVKAPLVPPTNLLDSDGYYSHAILYTKAMQYCISRNTCYINSDTFSEPRSQKGLDRYLDSLFDPVLSYGNGDLEKPSTVSSMMKGGGKVGGEGNDGGNPTTSVPTEASFAQQTGLDQSLLAQQQAFINQQAFLLAQQMTMQAMALQQQMTTSTPTTPTKIQTPIPSTIPAIKTAPSTPSPAQTMPSVAPKLKAPAPAPVQEKKVMNGIPAKPAAPLAVAREKPALPKTAVSTLPLEDVVRHTVVNSEHVPEPSHNIKDIIKQYQQPQPQPPVTKIRGGKVFVKKADPHDEAVMILKGQMPPQAPQVRTKGSKETVAKVKPVSGNKLMKPIPPVPVLISRELVSEDESIQTQLHRQYSEECYAYTSVSWKIYIRKEVFYPKDSINNPIVLDLIFRQLVNDTFSEACIRITKEERMKMKTLLVLNSLHREIPLMVEACLSLLRRKYSQARTNLTMSFLKAIPALGSVGTGVQILGVSHAGIKLLKLVKSTGLSPEHLRVLRSYSYTDIMFVTIPSKNMLEFNLANEKLILFSSKAPQVKTMIDYFSTELKKDSNYVVAVRNYITEDRTLLSFHKGDIIRLQQMDGLESGQNYGCIVRKKVMYLEELKRGTADFGWKFGAIHGRSGVFPVEYVQPVAAPDFINLPLDRKEEPRNKQGRVAVSGAVAVAVVSTTVAEELDRKIESAKRHVRASRSPEKATLPNYTMLEFANKYFREAQHKKHDSYKQKSKKGKDLKEPLDMVQFTKSPIQESLIEFSDNNMNKVAAEMFLAVMKFMGDCPLKSQTEQDVVYIILKLCGEHEVMKDEAYCQVMKQVTNNTSTKPDSCQRGWRLLYILTAYYKCSEVFKRYLYKYLQDVCNSPGVQFQGIAKACEQNLRKTFQYGGRNEFPSGMEIKAMVAGRSAKRQLFLLPGGIERHLKIKTCSVAIDVIEELCYEMALHKPEALEEYAIFAVINRGQNVRPLNKREYILDVATETEQIDSNFMFWFRRVIWAQPLKFENELFVTMHYNQVLPDYLKGLLNVILHGKIGEVQQQQISRLAALQHRAKDSVYLPTIREVQEYIPQQFYQHLRPQPWLNMVMQHMQQIQALSPHQARAQFLGLVSAFPVFGSSFFYIQSCNNSTIVSPCILAINQNGLNFLNKDSHELTVKFPLKEVQSTCTQRPTAGSSYPYVEIMLGDLMSQRITQLQLEQGLELCRVIAMHVENLLSVREKRLTLPPSEITLL</sequence>
<keyword evidence="4" id="KW-0963">Cytoplasm</keyword>
<dbReference type="InterPro" id="IPR035963">
    <property type="entry name" value="FERM_2"/>
</dbReference>
<feature type="region of interest" description="Disordered" evidence="14">
    <location>
        <begin position="199"/>
        <end position="234"/>
    </location>
</feature>
<feature type="domain" description="MyTH4" evidence="17">
    <location>
        <begin position="2030"/>
        <end position="2181"/>
    </location>
</feature>
<dbReference type="PANTHER" id="PTHR22692">
    <property type="entry name" value="MYOSIN VII, XV"/>
    <property type="match status" value="1"/>
</dbReference>
<dbReference type="GO" id="GO:0005524">
    <property type="term" value="F:ATP binding"/>
    <property type="evidence" value="ECO:0007669"/>
    <property type="project" value="UniProtKB-UniRule"/>
</dbReference>
<dbReference type="Pfam" id="PF00063">
    <property type="entry name" value="Myosin_head"/>
    <property type="match status" value="1"/>
</dbReference>
<dbReference type="SMART" id="SM00242">
    <property type="entry name" value="MYSc"/>
    <property type="match status" value="1"/>
</dbReference>
<feature type="compositionally biased region" description="Polar residues" evidence="14">
    <location>
        <begin position="934"/>
        <end position="946"/>
    </location>
</feature>
<dbReference type="InterPro" id="IPR019748">
    <property type="entry name" value="FERM_central"/>
</dbReference>
<keyword evidence="11 13" id="KW-0009">Actin-binding</keyword>
<gene>
    <name evidence="19" type="primary">MYO15A</name>
</gene>
<feature type="compositionally biased region" description="Basic residues" evidence="14">
    <location>
        <begin position="203"/>
        <end position="216"/>
    </location>
</feature>
<dbReference type="Gene3D" id="2.30.29.30">
    <property type="entry name" value="Pleckstrin-homology domain (PH domain)/Phosphotyrosine-binding domain (PTB)"/>
    <property type="match status" value="1"/>
</dbReference>
<feature type="compositionally biased region" description="Polar residues" evidence="14">
    <location>
        <begin position="807"/>
        <end position="821"/>
    </location>
</feature>
<dbReference type="Gene3D" id="1.20.5.190">
    <property type="match status" value="1"/>
</dbReference>
<comment type="similarity">
    <text evidence="2 13">Belongs to the TRAFAC class myosin-kinesin ATPase superfamily. Myosin family.</text>
</comment>
<dbReference type="InterPro" id="IPR051567">
    <property type="entry name" value="Unconventional_Myosin_ATPase"/>
</dbReference>
<dbReference type="PRINTS" id="PR00193">
    <property type="entry name" value="MYOSINHEAVY"/>
</dbReference>
<dbReference type="GO" id="GO:0016459">
    <property type="term" value="C:myosin complex"/>
    <property type="evidence" value="ECO:0007669"/>
    <property type="project" value="UniProtKB-KW"/>
</dbReference>
<evidence type="ECO:0000256" key="4">
    <source>
        <dbReference type="ARBA" id="ARBA00022490"/>
    </source>
</evidence>
<dbReference type="InterPro" id="IPR000857">
    <property type="entry name" value="MyTH4_dom"/>
</dbReference>
<protein>
    <submittedName>
        <fullName evidence="19">Myosin XVA</fullName>
    </submittedName>
</protein>
<dbReference type="CDD" id="cd23767">
    <property type="entry name" value="IQCD"/>
    <property type="match status" value="1"/>
</dbReference>
<dbReference type="CDD" id="cd14473">
    <property type="entry name" value="FERM_B-lobe"/>
    <property type="match status" value="1"/>
</dbReference>
<dbReference type="Gene3D" id="1.20.120.720">
    <property type="entry name" value="Myosin VI head, motor domain, U50 subdomain"/>
    <property type="match status" value="1"/>
</dbReference>
<dbReference type="FunCoup" id="H3B6V3">
    <property type="interactions" value="105"/>
</dbReference>
<dbReference type="SUPFAM" id="SSF52540">
    <property type="entry name" value="P-loop containing nucleoside triphosphate hydrolases"/>
    <property type="match status" value="1"/>
</dbReference>
<dbReference type="EMBL" id="AFYH01076072">
    <property type="status" value="NOT_ANNOTATED_CDS"/>
    <property type="molecule type" value="Genomic_DNA"/>
</dbReference>
<dbReference type="PROSITE" id="PS50096">
    <property type="entry name" value="IQ"/>
    <property type="match status" value="2"/>
</dbReference>
<feature type="compositionally biased region" description="Polar residues" evidence="14">
    <location>
        <begin position="1003"/>
        <end position="1037"/>
    </location>
</feature>
<keyword evidence="3 12" id="KW-0728">SH3 domain</keyword>
<keyword evidence="20" id="KW-1185">Reference proteome</keyword>
<keyword evidence="5" id="KW-0677">Repeat</keyword>
<dbReference type="SUPFAM" id="SSF50044">
    <property type="entry name" value="SH3-domain"/>
    <property type="match status" value="1"/>
</dbReference>
<feature type="compositionally biased region" description="Basic residues" evidence="14">
    <location>
        <begin position="7"/>
        <end position="24"/>
    </location>
</feature>
<dbReference type="STRING" id="7897.ENSLACP00000017624"/>
<dbReference type="HOGENOM" id="CLU_000192_14_0_1"/>
<dbReference type="InterPro" id="IPR027417">
    <property type="entry name" value="P-loop_NTPase"/>
</dbReference>
<dbReference type="InterPro" id="IPR001609">
    <property type="entry name" value="Myosin_head_motor_dom-like"/>
</dbReference>
<evidence type="ECO:0000259" key="18">
    <source>
        <dbReference type="PROSITE" id="PS51456"/>
    </source>
</evidence>
<feature type="compositionally biased region" description="Low complexity" evidence="14">
    <location>
        <begin position="615"/>
        <end position="640"/>
    </location>
</feature>
<feature type="region of interest" description="Disordered" evidence="14">
    <location>
        <begin position="492"/>
        <end position="840"/>
    </location>
</feature>
<reference evidence="20" key="1">
    <citation type="submission" date="2011-08" db="EMBL/GenBank/DDBJ databases">
        <title>The draft genome of Latimeria chalumnae.</title>
        <authorList>
            <person name="Di Palma F."/>
            <person name="Alfoldi J."/>
            <person name="Johnson J."/>
            <person name="Berlin A."/>
            <person name="Gnerre S."/>
            <person name="Jaffe D."/>
            <person name="MacCallum I."/>
            <person name="Young S."/>
            <person name="Walker B.J."/>
            <person name="Lander E."/>
            <person name="Lindblad-Toh K."/>
        </authorList>
    </citation>
    <scope>NUCLEOTIDE SEQUENCE [LARGE SCALE GENOMIC DNA]</scope>
    <source>
        <strain evidence="20">Wild caught</strain>
    </source>
</reference>
<keyword evidence="7 13" id="KW-0067">ATP-binding</keyword>
<organism evidence="19 20">
    <name type="scientific">Latimeria chalumnae</name>
    <name type="common">Coelacanth</name>
    <dbReference type="NCBI Taxonomy" id="7897"/>
    <lineage>
        <taxon>Eukaryota</taxon>
        <taxon>Metazoa</taxon>
        <taxon>Chordata</taxon>
        <taxon>Craniata</taxon>
        <taxon>Vertebrata</taxon>
        <taxon>Euteleostomi</taxon>
        <taxon>Coelacanthiformes</taxon>
        <taxon>Coelacanthidae</taxon>
        <taxon>Latimeria</taxon>
    </lineage>
</organism>
<dbReference type="CDD" id="cd13201">
    <property type="entry name" value="FERM_C_MyoXV"/>
    <property type="match status" value="1"/>
</dbReference>